<evidence type="ECO:0000313" key="1">
    <source>
        <dbReference type="EMBL" id="OKL36851.1"/>
    </source>
</evidence>
<keyword evidence="2" id="KW-1185">Reference proteome</keyword>
<reference evidence="1 2" key="1">
    <citation type="submission" date="2016-12" db="EMBL/GenBank/DDBJ databases">
        <title>Domibacillus sp. SAOS 44 whole genome sequencing.</title>
        <authorList>
            <person name="Verma A."/>
            <person name="Krishnamurthi S."/>
        </authorList>
    </citation>
    <scope>NUCLEOTIDE SEQUENCE [LARGE SCALE GENOMIC DNA]</scope>
    <source>
        <strain evidence="1 2">SAOS 44</strain>
    </source>
</reference>
<proteinExistence type="predicted"/>
<dbReference type="STRING" id="1714354.BLL40_09010"/>
<evidence type="ECO:0000313" key="2">
    <source>
        <dbReference type="Proteomes" id="UP000186524"/>
    </source>
</evidence>
<dbReference type="EMBL" id="MRWQ01000006">
    <property type="protein sequence ID" value="OKL36851.1"/>
    <property type="molecule type" value="Genomic_DNA"/>
</dbReference>
<dbReference type="Gene3D" id="3.40.190.10">
    <property type="entry name" value="Periplasmic binding protein-like II"/>
    <property type="match status" value="2"/>
</dbReference>
<dbReference type="AlphaFoldDB" id="A0A1Q5P3V0"/>
<accession>A0A1Q5P3V0</accession>
<dbReference type="RefSeq" id="WP_073711574.1">
    <property type="nucleotide sequence ID" value="NZ_MRWQ01000006.1"/>
</dbReference>
<dbReference type="PANTHER" id="PTHR42779">
    <property type="entry name" value="PROTEIN YNJB"/>
    <property type="match status" value="1"/>
</dbReference>
<dbReference type="PANTHER" id="PTHR42779:SF1">
    <property type="entry name" value="PROTEIN YNJB"/>
    <property type="match status" value="1"/>
</dbReference>
<dbReference type="Proteomes" id="UP000186524">
    <property type="component" value="Unassembled WGS sequence"/>
</dbReference>
<comment type="caution">
    <text evidence="1">The sequence shown here is derived from an EMBL/GenBank/DDBJ whole genome shotgun (WGS) entry which is preliminary data.</text>
</comment>
<dbReference type="PROSITE" id="PS51257">
    <property type="entry name" value="PROKAR_LIPOPROTEIN"/>
    <property type="match status" value="1"/>
</dbReference>
<dbReference type="SUPFAM" id="SSF53850">
    <property type="entry name" value="Periplasmic binding protein-like II"/>
    <property type="match status" value="1"/>
</dbReference>
<dbReference type="InterPro" id="IPR006059">
    <property type="entry name" value="SBP"/>
</dbReference>
<protein>
    <submittedName>
        <fullName evidence="1">ABC transporter substrate-binding protein</fullName>
    </submittedName>
</protein>
<organism evidence="1 2">
    <name type="scientific">Domibacillus mangrovi</name>
    <dbReference type="NCBI Taxonomy" id="1714354"/>
    <lineage>
        <taxon>Bacteria</taxon>
        <taxon>Bacillati</taxon>
        <taxon>Bacillota</taxon>
        <taxon>Bacilli</taxon>
        <taxon>Bacillales</taxon>
        <taxon>Bacillaceae</taxon>
        <taxon>Domibacillus</taxon>
    </lineage>
</organism>
<dbReference type="Pfam" id="PF13416">
    <property type="entry name" value="SBP_bac_8"/>
    <property type="match status" value="1"/>
</dbReference>
<gene>
    <name evidence="1" type="ORF">BLL40_09010</name>
</gene>
<dbReference type="OrthoDB" id="3239593at2"/>
<name>A0A1Q5P3V0_9BACI</name>
<sequence>MLKNLKQHTKKLTITALAGLTALSLVGCNENEKTGDSVTSEEKVKVSLYSTGSLNVQNFWEEVIPLFEQENENIDVELVFLPAGQGGQSTMDRLLAAKKANKDSGVDIYEGGLEDAIRGEEENLFEKLDESNIENIKNIEENNMKGTQNLAIPYRASAVVLAYNSDNVKEVPDTPEDLYKWIENHPGKFAYNDPTTGGSGSSFVISTIYNQLPAEAMNIQDESIMKDWDKGFEILNDLEPYLYQEGVYPKKNQGTLDLLANGEVDMVPAWSDMALEQMNNKLLPENTKLKQINPGFTGGPAYLMVPADNDEQEKEAAQEFVNYALTPEVQKVVIEKMYGFPGIKWGLLDEELQLEFESVSGKYRLFNGGTLGEELNKRWQKEIAN</sequence>